<dbReference type="Proteomes" id="UP000247892">
    <property type="component" value="Unassembled WGS sequence"/>
</dbReference>
<feature type="region of interest" description="Disordered" evidence="1">
    <location>
        <begin position="41"/>
        <end position="158"/>
    </location>
</feature>
<evidence type="ECO:0000313" key="5">
    <source>
        <dbReference type="EMBL" id="PXY38111.1"/>
    </source>
</evidence>
<evidence type="ECO:0000256" key="2">
    <source>
        <dbReference type="SAM" id="Phobius"/>
    </source>
</evidence>
<gene>
    <name evidence="5" type="ORF">BA062_02685</name>
</gene>
<feature type="chain" id="PRO_5016297800" description="Excalibur calcium-binding domain-containing protein" evidence="3">
    <location>
        <begin position="21"/>
        <end position="190"/>
    </location>
</feature>
<evidence type="ECO:0000313" key="6">
    <source>
        <dbReference type="Proteomes" id="UP000247892"/>
    </source>
</evidence>
<feature type="transmembrane region" description="Helical" evidence="2">
    <location>
        <begin position="161"/>
        <end position="180"/>
    </location>
</feature>
<accession>A0A318LWE4</accession>
<feature type="signal peptide" evidence="3">
    <location>
        <begin position="1"/>
        <end position="20"/>
    </location>
</feature>
<reference evidence="5 6" key="1">
    <citation type="submission" date="2016-07" db="EMBL/GenBank/DDBJ databases">
        <title>Draft genome sequence of Prauserella sp. YIM 121212, isolated from alkaline soil.</title>
        <authorList>
            <person name="Ruckert C."/>
            <person name="Albersmeier A."/>
            <person name="Jiang C.-L."/>
            <person name="Jiang Y."/>
            <person name="Kalinowski J."/>
            <person name="Schneider O."/>
            <person name="Winkler A."/>
            <person name="Zotchev S.B."/>
        </authorList>
    </citation>
    <scope>NUCLEOTIDE SEQUENCE [LARGE SCALE GENOMIC DNA]</scope>
    <source>
        <strain evidence="5 6">YIM 121212</strain>
    </source>
</reference>
<proteinExistence type="predicted"/>
<evidence type="ECO:0000256" key="3">
    <source>
        <dbReference type="SAM" id="SignalP"/>
    </source>
</evidence>
<protein>
    <recommendedName>
        <fullName evidence="4">Excalibur calcium-binding domain-containing protein</fullName>
    </recommendedName>
</protein>
<dbReference type="SMART" id="SM00894">
    <property type="entry name" value="Excalibur"/>
    <property type="match status" value="2"/>
</dbReference>
<organism evidence="5 6">
    <name type="scientific">Prauserella flavalba</name>
    <dbReference type="NCBI Taxonomy" id="1477506"/>
    <lineage>
        <taxon>Bacteria</taxon>
        <taxon>Bacillati</taxon>
        <taxon>Actinomycetota</taxon>
        <taxon>Actinomycetes</taxon>
        <taxon>Pseudonocardiales</taxon>
        <taxon>Pseudonocardiaceae</taxon>
        <taxon>Prauserella</taxon>
    </lineage>
</organism>
<keyword evidence="6" id="KW-1185">Reference proteome</keyword>
<dbReference type="InterPro" id="IPR008613">
    <property type="entry name" value="Excalibur_Ca-bd_domain"/>
</dbReference>
<evidence type="ECO:0000259" key="4">
    <source>
        <dbReference type="SMART" id="SM00894"/>
    </source>
</evidence>
<keyword evidence="3" id="KW-0732">Signal</keyword>
<comment type="caution">
    <text evidence="5">The sequence shown here is derived from an EMBL/GenBank/DDBJ whole genome shotgun (WGS) entry which is preliminary data.</text>
</comment>
<feature type="domain" description="Excalibur calcium-binding" evidence="4">
    <location>
        <begin position="25"/>
        <end position="62"/>
    </location>
</feature>
<dbReference type="AlphaFoldDB" id="A0A318LWE4"/>
<name>A0A318LWE4_9PSEU</name>
<sequence>MIVLSAFAFAGMAFTGVASAESAQGEFNCSDFGTWAEAQAVLEQDPSDPHGLDADNDGIACEDLPGAPDDGETTTTAPPEQPPAEQPAVEDKDCDDYASQAEAQGVLSQDPRDPHNLDADNDGQACERFFAPAPSTEEQQVAVHPVGGVATGGDTGEDDSALVVIGALAALFGAGAVVVVRRRAQGSNKA</sequence>
<feature type="domain" description="Excalibur calcium-binding" evidence="4">
    <location>
        <begin position="90"/>
        <end position="127"/>
    </location>
</feature>
<dbReference type="EMBL" id="MASU01000002">
    <property type="protein sequence ID" value="PXY38111.1"/>
    <property type="molecule type" value="Genomic_DNA"/>
</dbReference>
<dbReference type="Pfam" id="PF05901">
    <property type="entry name" value="Excalibur"/>
    <property type="match status" value="2"/>
</dbReference>
<evidence type="ECO:0000256" key="1">
    <source>
        <dbReference type="SAM" id="MobiDB-lite"/>
    </source>
</evidence>
<keyword evidence="2" id="KW-1133">Transmembrane helix</keyword>
<keyword evidence="2" id="KW-0472">Membrane</keyword>
<keyword evidence="2" id="KW-0812">Transmembrane</keyword>
<dbReference type="NCBIfam" id="TIGR01167">
    <property type="entry name" value="LPXTG_anchor"/>
    <property type="match status" value="1"/>
</dbReference>